<keyword evidence="1" id="KW-0238">DNA-binding</keyword>
<reference evidence="3" key="1">
    <citation type="journal article" date="2020" name="Nature">
        <title>Giant virus diversity and host interactions through global metagenomics.</title>
        <authorList>
            <person name="Schulz F."/>
            <person name="Roux S."/>
            <person name="Paez-Espino D."/>
            <person name="Jungbluth S."/>
            <person name="Walsh D.A."/>
            <person name="Denef V.J."/>
            <person name="McMahon K.D."/>
            <person name="Konstantinidis K.T."/>
            <person name="Eloe-Fadrosh E.A."/>
            <person name="Kyrpides N.C."/>
            <person name="Woyke T."/>
        </authorList>
    </citation>
    <scope>NUCLEOTIDE SEQUENCE</scope>
    <source>
        <strain evidence="3">GVMAG-S-ERX555907-94</strain>
    </source>
</reference>
<sequence>MDLDTYYMHCKAEKPIKKEAKVRSFGVDPNKKLEKEIEKGILKHKAVTKDDSKKIQKQRLIRGLTQKELAQKANVTVQKIIEIENGKAIHNPQLINKVQRILKL</sequence>
<accession>A0A6C0L021</accession>
<dbReference type="Gene3D" id="1.10.260.40">
    <property type="entry name" value="lambda repressor-like DNA-binding domains"/>
    <property type="match status" value="1"/>
</dbReference>
<dbReference type="PANTHER" id="PTHR10245">
    <property type="entry name" value="ENDOTHELIAL DIFFERENTIATION-RELATED FACTOR 1 MULTIPROTEIN BRIDGING FACTOR 1"/>
    <property type="match status" value="1"/>
</dbReference>
<evidence type="ECO:0000259" key="2">
    <source>
        <dbReference type="PROSITE" id="PS50943"/>
    </source>
</evidence>
<dbReference type="EMBL" id="MN741035">
    <property type="protein sequence ID" value="QHU23582.1"/>
    <property type="molecule type" value="Genomic_DNA"/>
</dbReference>
<proteinExistence type="predicted"/>
<dbReference type="AlphaFoldDB" id="A0A6C0L021"/>
<dbReference type="SMART" id="SM00530">
    <property type="entry name" value="HTH_XRE"/>
    <property type="match status" value="1"/>
</dbReference>
<organism evidence="3">
    <name type="scientific">viral metagenome</name>
    <dbReference type="NCBI Taxonomy" id="1070528"/>
    <lineage>
        <taxon>unclassified sequences</taxon>
        <taxon>metagenomes</taxon>
        <taxon>organismal metagenomes</taxon>
    </lineage>
</organism>
<dbReference type="Pfam" id="PF01381">
    <property type="entry name" value="HTH_3"/>
    <property type="match status" value="1"/>
</dbReference>
<dbReference type="PANTHER" id="PTHR10245:SF15">
    <property type="entry name" value="ENDOTHELIAL DIFFERENTIATION-RELATED FACTOR 1"/>
    <property type="match status" value="1"/>
</dbReference>
<dbReference type="GO" id="GO:0005634">
    <property type="term" value="C:nucleus"/>
    <property type="evidence" value="ECO:0007669"/>
    <property type="project" value="TreeGrafter"/>
</dbReference>
<dbReference type="GO" id="GO:0003677">
    <property type="term" value="F:DNA binding"/>
    <property type="evidence" value="ECO:0007669"/>
    <property type="project" value="UniProtKB-KW"/>
</dbReference>
<dbReference type="SUPFAM" id="SSF47413">
    <property type="entry name" value="lambda repressor-like DNA-binding domains"/>
    <property type="match status" value="1"/>
</dbReference>
<name>A0A6C0L021_9ZZZZ</name>
<dbReference type="CDD" id="cd00093">
    <property type="entry name" value="HTH_XRE"/>
    <property type="match status" value="1"/>
</dbReference>
<dbReference type="InterPro" id="IPR010982">
    <property type="entry name" value="Lambda_DNA-bd_dom_sf"/>
</dbReference>
<dbReference type="InterPro" id="IPR001387">
    <property type="entry name" value="Cro/C1-type_HTH"/>
</dbReference>
<evidence type="ECO:0000313" key="3">
    <source>
        <dbReference type="EMBL" id="QHU23582.1"/>
    </source>
</evidence>
<feature type="domain" description="HTH cro/C1-type" evidence="2">
    <location>
        <begin position="55"/>
        <end position="88"/>
    </location>
</feature>
<dbReference type="PROSITE" id="PS50943">
    <property type="entry name" value="HTH_CROC1"/>
    <property type="match status" value="1"/>
</dbReference>
<protein>
    <recommendedName>
        <fullName evidence="2">HTH cro/C1-type domain-containing protein</fullName>
    </recommendedName>
</protein>
<evidence type="ECO:0000256" key="1">
    <source>
        <dbReference type="ARBA" id="ARBA00023125"/>
    </source>
</evidence>